<dbReference type="RefSeq" id="WP_131915090.1">
    <property type="nucleotide sequence ID" value="NZ_SMLG01000001.1"/>
</dbReference>
<gene>
    <name evidence="1" type="ORF">E0I26_03490</name>
</gene>
<organism evidence="1 2">
    <name type="scientific">Flavobacterium rhamnosiphilum</name>
    <dbReference type="NCBI Taxonomy" id="2541724"/>
    <lineage>
        <taxon>Bacteria</taxon>
        <taxon>Pseudomonadati</taxon>
        <taxon>Bacteroidota</taxon>
        <taxon>Flavobacteriia</taxon>
        <taxon>Flavobacteriales</taxon>
        <taxon>Flavobacteriaceae</taxon>
        <taxon>Flavobacterium</taxon>
    </lineage>
</organism>
<sequence length="168" mass="19229">MKKTILITFFGLLFLTLTSFSVHKFYVALYQVNYAPQKKMLQITARIFVDDLNNAVGKKYAKKINLGSEKETAEDLVLLKKYFSEKFSIKINGQSKSMNLLSKEMDGDVLICYLNIKEISKINSLEIYNTVIIEGNSEQQNIMHFNVGGIKNTLLFKESTSKGMLKYE</sequence>
<protein>
    <recommendedName>
        <fullName evidence="3">Peptidase E</fullName>
    </recommendedName>
</protein>
<dbReference type="Proteomes" id="UP000294814">
    <property type="component" value="Unassembled WGS sequence"/>
</dbReference>
<evidence type="ECO:0000313" key="1">
    <source>
        <dbReference type="EMBL" id="TDE47158.1"/>
    </source>
</evidence>
<dbReference type="Pfam" id="PF20420">
    <property type="entry name" value="DUF6702"/>
    <property type="match status" value="1"/>
</dbReference>
<reference evidence="1 2" key="1">
    <citation type="submission" date="2019-03" db="EMBL/GenBank/DDBJ databases">
        <title>Novel species of Flavobacterium.</title>
        <authorList>
            <person name="Liu Q."/>
            <person name="Xin Y.-H."/>
        </authorList>
    </citation>
    <scope>NUCLEOTIDE SEQUENCE [LARGE SCALE GENOMIC DNA]</scope>
    <source>
        <strain evidence="1 2">LB3P52</strain>
    </source>
</reference>
<proteinExistence type="predicted"/>
<accession>A0A4R5FE51</accession>
<dbReference type="OrthoDB" id="5735516at2"/>
<dbReference type="InterPro" id="IPR046525">
    <property type="entry name" value="DUF6702"/>
</dbReference>
<name>A0A4R5FE51_9FLAO</name>
<keyword evidence="2" id="KW-1185">Reference proteome</keyword>
<dbReference type="AlphaFoldDB" id="A0A4R5FE51"/>
<evidence type="ECO:0000313" key="2">
    <source>
        <dbReference type="Proteomes" id="UP000294814"/>
    </source>
</evidence>
<dbReference type="EMBL" id="SMLG01000001">
    <property type="protein sequence ID" value="TDE47158.1"/>
    <property type="molecule type" value="Genomic_DNA"/>
</dbReference>
<comment type="caution">
    <text evidence="1">The sequence shown here is derived from an EMBL/GenBank/DDBJ whole genome shotgun (WGS) entry which is preliminary data.</text>
</comment>
<evidence type="ECO:0008006" key="3">
    <source>
        <dbReference type="Google" id="ProtNLM"/>
    </source>
</evidence>